<protein>
    <submittedName>
        <fullName evidence="8">Membrane protein</fullName>
    </submittedName>
</protein>
<gene>
    <name evidence="8" type="ORF">HR45_07875</name>
</gene>
<dbReference type="OrthoDB" id="346004at2"/>
<dbReference type="GO" id="GO:0005886">
    <property type="term" value="C:plasma membrane"/>
    <property type="evidence" value="ECO:0007669"/>
    <property type="project" value="UniProtKB-SubCell"/>
</dbReference>
<name>A0A094JEX3_9GAMM</name>
<sequence length="211" mass="23820">MNPLNFADYRYQRGLATAQKLDFLAPLLLRFYLAPIFILAGWHKLSDLESTAYYFGEYLGLPFPELMALLAGTAEFVGGIGLLLGLGVRIFALPLMITMVVAAVTAHWDNGWHVLPETQLTMPWEWRGDLIDAASERKQTAISLLQQHGHYDWLTEAGSFTILKNGIEFAASYFVMLLALFYLGAGRFISIDYWLSKLSHRHHERVVPATL</sequence>
<dbReference type="Pfam" id="PF07681">
    <property type="entry name" value="DoxX"/>
    <property type="match status" value="1"/>
</dbReference>
<evidence type="ECO:0000256" key="6">
    <source>
        <dbReference type="ARBA" id="ARBA00023136"/>
    </source>
</evidence>
<evidence type="ECO:0000313" key="8">
    <source>
        <dbReference type="EMBL" id="KFZ37767.1"/>
    </source>
</evidence>
<organism evidence="8 9">
    <name type="scientific">Shewanella mangrovi</name>
    <dbReference type="NCBI Taxonomy" id="1515746"/>
    <lineage>
        <taxon>Bacteria</taxon>
        <taxon>Pseudomonadati</taxon>
        <taxon>Pseudomonadota</taxon>
        <taxon>Gammaproteobacteria</taxon>
        <taxon>Alteromonadales</taxon>
        <taxon>Shewanellaceae</taxon>
        <taxon>Shewanella</taxon>
    </lineage>
</organism>
<dbReference type="InterPro" id="IPR032808">
    <property type="entry name" value="DoxX"/>
</dbReference>
<dbReference type="InterPro" id="IPR051907">
    <property type="entry name" value="DoxX-like_oxidoreductase"/>
</dbReference>
<dbReference type="eggNOG" id="COG2259">
    <property type="taxonomic scope" value="Bacteria"/>
</dbReference>
<comment type="caution">
    <text evidence="8">The sequence shown here is derived from an EMBL/GenBank/DDBJ whole genome shotgun (WGS) entry which is preliminary data.</text>
</comment>
<keyword evidence="4 7" id="KW-0812">Transmembrane</keyword>
<feature type="transmembrane region" description="Helical" evidence="7">
    <location>
        <begin position="91"/>
        <end position="108"/>
    </location>
</feature>
<evidence type="ECO:0000256" key="3">
    <source>
        <dbReference type="ARBA" id="ARBA00022475"/>
    </source>
</evidence>
<reference evidence="8 9" key="1">
    <citation type="submission" date="2014-06" db="EMBL/GenBank/DDBJ databases">
        <title>Shewanella sp. YQH10.</title>
        <authorList>
            <person name="Liu Y."/>
            <person name="Zeng R."/>
        </authorList>
    </citation>
    <scope>NUCLEOTIDE SEQUENCE [LARGE SCALE GENOMIC DNA]</scope>
    <source>
        <strain evidence="8 9">YQH10</strain>
    </source>
</reference>
<comment type="subcellular location">
    <subcellularLocation>
        <location evidence="1">Cell membrane</location>
        <topology evidence="1">Multi-pass membrane protein</topology>
    </subcellularLocation>
</comment>
<evidence type="ECO:0000256" key="5">
    <source>
        <dbReference type="ARBA" id="ARBA00022989"/>
    </source>
</evidence>
<dbReference type="EMBL" id="JPEO01000004">
    <property type="protein sequence ID" value="KFZ37767.1"/>
    <property type="molecule type" value="Genomic_DNA"/>
</dbReference>
<evidence type="ECO:0000313" key="9">
    <source>
        <dbReference type="Proteomes" id="UP000029264"/>
    </source>
</evidence>
<feature type="transmembrane region" description="Helical" evidence="7">
    <location>
        <begin position="21"/>
        <end position="43"/>
    </location>
</feature>
<feature type="transmembrane region" description="Helical" evidence="7">
    <location>
        <begin position="63"/>
        <end position="84"/>
    </location>
</feature>
<dbReference type="PANTHER" id="PTHR33452">
    <property type="entry name" value="OXIDOREDUCTASE CATD-RELATED"/>
    <property type="match status" value="1"/>
</dbReference>
<dbReference type="PANTHER" id="PTHR33452:SF19">
    <property type="entry name" value="DOXX FAMILY PROTEIN"/>
    <property type="match status" value="1"/>
</dbReference>
<dbReference type="RefSeq" id="WP_037441581.1">
    <property type="nucleotide sequence ID" value="NZ_JPEO01000004.1"/>
</dbReference>
<proteinExistence type="inferred from homology"/>
<evidence type="ECO:0000256" key="1">
    <source>
        <dbReference type="ARBA" id="ARBA00004651"/>
    </source>
</evidence>
<accession>A0A094JEX3</accession>
<keyword evidence="3" id="KW-1003">Cell membrane</keyword>
<evidence type="ECO:0000256" key="4">
    <source>
        <dbReference type="ARBA" id="ARBA00022692"/>
    </source>
</evidence>
<dbReference type="Proteomes" id="UP000029264">
    <property type="component" value="Unassembled WGS sequence"/>
</dbReference>
<dbReference type="STRING" id="1515746.HR45_07875"/>
<evidence type="ECO:0000256" key="2">
    <source>
        <dbReference type="ARBA" id="ARBA00006679"/>
    </source>
</evidence>
<comment type="similarity">
    <text evidence="2">Belongs to the DoxX family.</text>
</comment>
<feature type="transmembrane region" description="Helical" evidence="7">
    <location>
        <begin position="173"/>
        <end position="195"/>
    </location>
</feature>
<evidence type="ECO:0000256" key="7">
    <source>
        <dbReference type="SAM" id="Phobius"/>
    </source>
</evidence>
<keyword evidence="6 7" id="KW-0472">Membrane</keyword>
<keyword evidence="5 7" id="KW-1133">Transmembrane helix</keyword>
<dbReference type="AlphaFoldDB" id="A0A094JEX3"/>
<keyword evidence="9" id="KW-1185">Reference proteome</keyword>